<evidence type="ECO:0000313" key="3">
    <source>
        <dbReference type="EMBL" id="CAI4004781.1"/>
    </source>
</evidence>
<feature type="compositionally biased region" description="Pro residues" evidence="1">
    <location>
        <begin position="471"/>
        <end position="504"/>
    </location>
</feature>
<feature type="compositionally biased region" description="Pro residues" evidence="1">
    <location>
        <begin position="419"/>
        <end position="460"/>
    </location>
</feature>
<dbReference type="EMBL" id="CAMXCT010003493">
    <property type="protein sequence ID" value="CAI4004781.1"/>
    <property type="molecule type" value="Genomic_DNA"/>
</dbReference>
<sequence>MTYLGVISFCSFCTAEVWKHLQSVPQNKVPLSSVTTPKAVKDAWAELQTTGSTEGVTKTAVLKSVLGERADLFEFAGDTIELTEAAQMMNPTDGLPDNILTVAGGLEGYETKVAEEEVNSVVVDAAPGEAPRAVGQVGGGRKARMRTSTYIPPGKGKGKGKTGLYSDMFWTPLIAQALAIERKKDSEMVRALFTAIELHSGKCVTLSQLGSDFKVSQLKKDNMWKSVRLLDILEAYEDIFELVPDNTMGGWQVKLQPGAEAALPDVEEYMEREIREQDALPPRIENPRTAFDKMQSLRIELLYALQRRGNKVQLQELGQEPRVQKVKQSLHQAKKLIEFIRMFPTNFKVSSDDSQMIIEVISPSVSDQSMIDRALQRLNQDSGDRGKGSRKDARGGREPARDRGRRDRSRSRGRREAPPPHGYLPPGYGPPPGYAPPPGYPYGYPVPPGYGQPPPQPAYPVPAYDYSQQYAPPPQAPPAQPAGYPPPVGYPPPAGYSYPPPAGYPPPGYAPPPAGYLMPP</sequence>
<keyword evidence="5" id="KW-1185">Reference proteome</keyword>
<reference evidence="3" key="1">
    <citation type="submission" date="2022-10" db="EMBL/GenBank/DDBJ databases">
        <authorList>
            <person name="Chen Y."/>
            <person name="Dougan E. K."/>
            <person name="Chan C."/>
            <person name="Rhodes N."/>
            <person name="Thang M."/>
        </authorList>
    </citation>
    <scope>NUCLEOTIDE SEQUENCE</scope>
</reference>
<reference evidence="4 5" key="2">
    <citation type="submission" date="2024-05" db="EMBL/GenBank/DDBJ databases">
        <authorList>
            <person name="Chen Y."/>
            <person name="Shah S."/>
            <person name="Dougan E. K."/>
            <person name="Thang M."/>
            <person name="Chan C."/>
        </authorList>
    </citation>
    <scope>NUCLEOTIDE SEQUENCE [LARGE SCALE GENOMIC DNA]</scope>
</reference>
<feature type="region of interest" description="Disordered" evidence="1">
    <location>
        <begin position="377"/>
        <end position="504"/>
    </location>
</feature>
<feature type="compositionally biased region" description="Basic and acidic residues" evidence="1">
    <location>
        <begin position="382"/>
        <end position="405"/>
    </location>
</feature>
<protein>
    <submittedName>
        <fullName evidence="4">Large neutral amino acids transporter small subunit 4</fullName>
    </submittedName>
</protein>
<evidence type="ECO:0000256" key="1">
    <source>
        <dbReference type="SAM" id="MobiDB-lite"/>
    </source>
</evidence>
<gene>
    <name evidence="3" type="ORF">C1SCF055_LOCUS30552</name>
</gene>
<evidence type="ECO:0000313" key="4">
    <source>
        <dbReference type="EMBL" id="CAL4792093.1"/>
    </source>
</evidence>
<name>A0A9P1G9K8_9DINO</name>
<dbReference type="AlphaFoldDB" id="A0A9P1G9K8"/>
<evidence type="ECO:0000259" key="2">
    <source>
        <dbReference type="PROSITE" id="PS51644"/>
    </source>
</evidence>
<dbReference type="Proteomes" id="UP001152797">
    <property type="component" value="Unassembled WGS sequence"/>
</dbReference>
<organism evidence="3">
    <name type="scientific">Cladocopium goreaui</name>
    <dbReference type="NCBI Taxonomy" id="2562237"/>
    <lineage>
        <taxon>Eukaryota</taxon>
        <taxon>Sar</taxon>
        <taxon>Alveolata</taxon>
        <taxon>Dinophyceae</taxon>
        <taxon>Suessiales</taxon>
        <taxon>Symbiodiniaceae</taxon>
        <taxon>Cladocopium</taxon>
    </lineage>
</organism>
<evidence type="ECO:0000313" key="5">
    <source>
        <dbReference type="Proteomes" id="UP001152797"/>
    </source>
</evidence>
<accession>A0A9P1G9K8</accession>
<dbReference type="PROSITE" id="PS51644">
    <property type="entry name" value="HTH_OST"/>
    <property type="match status" value="1"/>
</dbReference>
<feature type="compositionally biased region" description="Low complexity" evidence="1">
    <location>
        <begin position="461"/>
        <end position="470"/>
    </location>
</feature>
<feature type="domain" description="HTH OST-type" evidence="2">
    <location>
        <begin position="184"/>
        <end position="257"/>
    </location>
</feature>
<dbReference type="OrthoDB" id="444782at2759"/>
<proteinExistence type="predicted"/>
<dbReference type="EMBL" id="CAMXCT030003493">
    <property type="protein sequence ID" value="CAL4792093.1"/>
    <property type="molecule type" value="Genomic_DNA"/>
</dbReference>
<dbReference type="InterPro" id="IPR025605">
    <property type="entry name" value="OST-HTH/LOTUS_dom"/>
</dbReference>
<comment type="caution">
    <text evidence="3">The sequence shown here is derived from an EMBL/GenBank/DDBJ whole genome shotgun (WGS) entry which is preliminary data.</text>
</comment>
<dbReference type="EMBL" id="CAMXCT020003493">
    <property type="protein sequence ID" value="CAL1158156.1"/>
    <property type="molecule type" value="Genomic_DNA"/>
</dbReference>